<dbReference type="OrthoDB" id="4907280at2759"/>
<dbReference type="Gene3D" id="3.20.20.190">
    <property type="entry name" value="Phosphatidylinositol (PI) phosphodiesterase"/>
    <property type="match status" value="1"/>
</dbReference>
<feature type="signal peptide" evidence="1">
    <location>
        <begin position="1"/>
        <end position="23"/>
    </location>
</feature>
<comment type="caution">
    <text evidence="2">The sequence shown here is derived from an EMBL/GenBank/DDBJ whole genome shotgun (WGS) entry which is preliminary data.</text>
</comment>
<protein>
    <recommendedName>
        <fullName evidence="4">GP-PDE domain-containing protein</fullName>
    </recommendedName>
</protein>
<dbReference type="Proteomes" id="UP001141434">
    <property type="component" value="Unassembled WGS sequence"/>
</dbReference>
<feature type="chain" id="PRO_5040769325" description="GP-PDE domain-containing protein" evidence="1">
    <location>
        <begin position="24"/>
        <end position="325"/>
    </location>
</feature>
<dbReference type="RefSeq" id="XP_056511698.1">
    <property type="nucleotide sequence ID" value="XM_056656085.1"/>
</dbReference>
<evidence type="ECO:0000313" key="2">
    <source>
        <dbReference type="EMBL" id="KAJ5096147.1"/>
    </source>
</evidence>
<dbReference type="InterPro" id="IPR017946">
    <property type="entry name" value="PLC-like_Pdiesterase_TIM-brl"/>
</dbReference>
<dbReference type="AlphaFoldDB" id="A0A9W9F9K5"/>
<evidence type="ECO:0000313" key="3">
    <source>
        <dbReference type="Proteomes" id="UP001141434"/>
    </source>
</evidence>
<proteinExistence type="predicted"/>
<dbReference type="GO" id="GO:0006629">
    <property type="term" value="P:lipid metabolic process"/>
    <property type="evidence" value="ECO:0007669"/>
    <property type="project" value="InterPro"/>
</dbReference>
<keyword evidence="3" id="KW-1185">Reference proteome</keyword>
<dbReference type="GeneID" id="81395253"/>
<keyword evidence="1" id="KW-0732">Signal</keyword>
<evidence type="ECO:0008006" key="4">
    <source>
        <dbReference type="Google" id="ProtNLM"/>
    </source>
</evidence>
<reference evidence="2" key="1">
    <citation type="submission" date="2022-11" db="EMBL/GenBank/DDBJ databases">
        <authorList>
            <person name="Petersen C."/>
        </authorList>
    </citation>
    <scope>NUCLEOTIDE SEQUENCE</scope>
    <source>
        <strain evidence="2">IBT 34128</strain>
    </source>
</reference>
<organism evidence="2 3">
    <name type="scientific">Penicillium alfredii</name>
    <dbReference type="NCBI Taxonomy" id="1506179"/>
    <lineage>
        <taxon>Eukaryota</taxon>
        <taxon>Fungi</taxon>
        <taxon>Dikarya</taxon>
        <taxon>Ascomycota</taxon>
        <taxon>Pezizomycotina</taxon>
        <taxon>Eurotiomycetes</taxon>
        <taxon>Eurotiomycetidae</taxon>
        <taxon>Eurotiales</taxon>
        <taxon>Aspergillaceae</taxon>
        <taxon>Penicillium</taxon>
    </lineage>
</organism>
<dbReference type="GO" id="GO:0008081">
    <property type="term" value="F:phosphoric diester hydrolase activity"/>
    <property type="evidence" value="ECO:0007669"/>
    <property type="project" value="InterPro"/>
</dbReference>
<evidence type="ECO:0000256" key="1">
    <source>
        <dbReference type="SAM" id="SignalP"/>
    </source>
</evidence>
<name>A0A9W9F9K5_9EURO</name>
<dbReference type="EMBL" id="JAPMSZ010000007">
    <property type="protein sequence ID" value="KAJ5096147.1"/>
    <property type="molecule type" value="Genomic_DNA"/>
</dbReference>
<sequence length="325" mass="36655">MRIMPNLVQAFVSTSLLSSVCWGFDNLAQEVLDIQTTPQRPIYLIAHRVLHTTAIPIALRDGANAFEMDVAPYNGKLYAYHDDIVPSDKPGHTVDAMLDTFVEHANQTNFVWFDIKKPKTWASKGTSIEQLQKMVQEKLEPAGIRALYGFSMKDTGLKDFDKLAISLSGNEAISINGRNRAVGRTFDSVSSDKLSVKQKVMDYGISFLGWPYVMDCRGPRDKEDVIYPTGVCYELYQGAKLLRDRQPRKPKVGMTFGWTIRANDKGTDRVDKLLGFAKANGLIYGEATHDYRDHPDIRVAIGLIQSWLDQHSETHRRATKSDVPW</sequence>
<accession>A0A9W9F9K5</accession>
<gene>
    <name evidence="2" type="ORF">NUU61_005503</name>
</gene>
<reference evidence="2" key="2">
    <citation type="journal article" date="2023" name="IMA Fungus">
        <title>Comparative genomic study of the Penicillium genus elucidates a diverse pangenome and 15 lateral gene transfer events.</title>
        <authorList>
            <person name="Petersen C."/>
            <person name="Sorensen T."/>
            <person name="Nielsen M.R."/>
            <person name="Sondergaard T.E."/>
            <person name="Sorensen J.L."/>
            <person name="Fitzpatrick D.A."/>
            <person name="Frisvad J.C."/>
            <person name="Nielsen K.L."/>
        </authorList>
    </citation>
    <scope>NUCLEOTIDE SEQUENCE</scope>
    <source>
        <strain evidence="2">IBT 34128</strain>
    </source>
</reference>